<organism evidence="1 2">
    <name type="scientific">Ciona intestinalis</name>
    <name type="common">Transparent sea squirt</name>
    <name type="synonym">Ascidia intestinalis</name>
    <dbReference type="NCBI Taxonomy" id="7719"/>
    <lineage>
        <taxon>Eukaryota</taxon>
        <taxon>Metazoa</taxon>
        <taxon>Chordata</taxon>
        <taxon>Tunicata</taxon>
        <taxon>Ascidiacea</taxon>
        <taxon>Phlebobranchia</taxon>
        <taxon>Cionidae</taxon>
        <taxon>Ciona</taxon>
    </lineage>
</organism>
<name>H2XRY1_CIOIN</name>
<keyword evidence="2" id="KW-1185">Reference proteome</keyword>
<reference evidence="1" key="3">
    <citation type="submission" date="2025-09" db="UniProtKB">
        <authorList>
            <consortium name="Ensembl"/>
        </authorList>
    </citation>
    <scope>IDENTIFICATION</scope>
</reference>
<dbReference type="AlphaFoldDB" id="H2XRY1"/>
<sequence>MCTGVDITGVVSFASKQIHFKNQCKWPALSDLSVGGGISRWNSDRAAALSPPSDLPLMMKHSFTMPTW</sequence>
<reference evidence="2" key="1">
    <citation type="journal article" date="2002" name="Science">
        <title>The draft genome of Ciona intestinalis: insights into chordate and vertebrate origins.</title>
        <authorList>
            <person name="Dehal P."/>
            <person name="Satou Y."/>
            <person name="Campbell R.K."/>
            <person name="Chapman J."/>
            <person name="Degnan B."/>
            <person name="De Tomaso A."/>
            <person name="Davidson B."/>
            <person name="Di Gregorio A."/>
            <person name="Gelpke M."/>
            <person name="Goodstein D.M."/>
            <person name="Harafuji N."/>
            <person name="Hastings K.E."/>
            <person name="Ho I."/>
            <person name="Hotta K."/>
            <person name="Huang W."/>
            <person name="Kawashima T."/>
            <person name="Lemaire P."/>
            <person name="Martinez D."/>
            <person name="Meinertzhagen I.A."/>
            <person name="Necula S."/>
            <person name="Nonaka M."/>
            <person name="Putnam N."/>
            <person name="Rash S."/>
            <person name="Saiga H."/>
            <person name="Satake M."/>
            <person name="Terry A."/>
            <person name="Yamada L."/>
            <person name="Wang H.G."/>
            <person name="Awazu S."/>
            <person name="Azumi K."/>
            <person name="Boore J."/>
            <person name="Branno M."/>
            <person name="Chin-Bow S."/>
            <person name="DeSantis R."/>
            <person name="Doyle S."/>
            <person name="Francino P."/>
            <person name="Keys D.N."/>
            <person name="Haga S."/>
            <person name="Hayashi H."/>
            <person name="Hino K."/>
            <person name="Imai K.S."/>
            <person name="Inaba K."/>
            <person name="Kano S."/>
            <person name="Kobayashi K."/>
            <person name="Kobayashi M."/>
            <person name="Lee B.I."/>
            <person name="Makabe K.W."/>
            <person name="Manohar C."/>
            <person name="Matassi G."/>
            <person name="Medina M."/>
            <person name="Mochizuki Y."/>
            <person name="Mount S."/>
            <person name="Morishita T."/>
            <person name="Miura S."/>
            <person name="Nakayama A."/>
            <person name="Nishizaka S."/>
            <person name="Nomoto H."/>
            <person name="Ohta F."/>
            <person name="Oishi K."/>
            <person name="Rigoutsos I."/>
            <person name="Sano M."/>
            <person name="Sasaki A."/>
            <person name="Sasakura Y."/>
            <person name="Shoguchi E."/>
            <person name="Shin-i T."/>
            <person name="Spagnuolo A."/>
            <person name="Stainier D."/>
            <person name="Suzuki M.M."/>
            <person name="Tassy O."/>
            <person name="Takatori N."/>
            <person name="Tokuoka M."/>
            <person name="Yagi K."/>
            <person name="Yoshizaki F."/>
            <person name="Wada S."/>
            <person name="Zhang C."/>
            <person name="Hyatt P.D."/>
            <person name="Larimer F."/>
            <person name="Detter C."/>
            <person name="Doggett N."/>
            <person name="Glavina T."/>
            <person name="Hawkins T."/>
            <person name="Richardson P."/>
            <person name="Lucas S."/>
            <person name="Kohara Y."/>
            <person name="Levine M."/>
            <person name="Satoh N."/>
            <person name="Rokhsar D.S."/>
        </authorList>
    </citation>
    <scope>NUCLEOTIDE SEQUENCE [LARGE SCALE GENOMIC DNA]</scope>
</reference>
<reference evidence="1" key="2">
    <citation type="submission" date="2025-08" db="UniProtKB">
        <authorList>
            <consortium name="Ensembl"/>
        </authorList>
    </citation>
    <scope>IDENTIFICATION</scope>
</reference>
<evidence type="ECO:0000313" key="2">
    <source>
        <dbReference type="Proteomes" id="UP000008144"/>
    </source>
</evidence>
<dbReference type="Proteomes" id="UP000008144">
    <property type="component" value="Unassembled WGS sequence"/>
</dbReference>
<accession>H2XRY1</accession>
<protein>
    <submittedName>
        <fullName evidence="1">Uncharacterized protein</fullName>
    </submittedName>
</protein>
<proteinExistence type="predicted"/>
<dbReference type="Ensembl" id="ENSCINT00000036726.1">
    <property type="protein sequence ID" value="ENSCINP00000032415.1"/>
    <property type="gene ID" value="ENSCING00000021315.1"/>
</dbReference>
<dbReference type="HOGENOM" id="CLU_2793235_0_0_1"/>
<dbReference type="InParanoid" id="H2XRY1"/>
<evidence type="ECO:0000313" key="1">
    <source>
        <dbReference type="Ensembl" id="ENSCINP00000032415.1"/>
    </source>
</evidence>